<dbReference type="Pfam" id="PF00856">
    <property type="entry name" value="SET"/>
    <property type="match status" value="1"/>
</dbReference>
<dbReference type="InterPro" id="IPR046341">
    <property type="entry name" value="SET_dom_sf"/>
</dbReference>
<sequence length="230" mass="26287">MESVNAYVKISSIPGIGLGLFAKVDIKAGQIIAEYKGKLIHPRTKNNTKGGVITFKDGYKLLCYVDDLASCTNDCVDYPKFQRKLIASLESDEAFYKRYPGTNINASLDLKQDEMPYRAFLVAYTDIPKDQEIFCHYGFAFWFKNESQRGFIIEKEIQTNGFPEDLTKYKAFDGYLKEFFPDLISSSLSGDKLTIKLKDDVLRYIEVPDCRALLNVVDSKQFKKMVRRDG</sequence>
<dbReference type="Gene3D" id="2.170.270.10">
    <property type="entry name" value="SET domain"/>
    <property type="match status" value="1"/>
</dbReference>
<evidence type="ECO:0000313" key="2">
    <source>
        <dbReference type="EMBL" id="AYV82446.1"/>
    </source>
</evidence>
<reference evidence="2" key="1">
    <citation type="submission" date="2018-10" db="EMBL/GenBank/DDBJ databases">
        <title>Hidden diversity of soil giant viruses.</title>
        <authorList>
            <person name="Schulz F."/>
            <person name="Alteio L."/>
            <person name="Goudeau D."/>
            <person name="Ryan E.M."/>
            <person name="Malmstrom R.R."/>
            <person name="Blanchard J."/>
            <person name="Woyke T."/>
        </authorList>
    </citation>
    <scope>NUCLEOTIDE SEQUENCE</scope>
    <source>
        <strain evidence="2">HYV1</strain>
    </source>
</reference>
<accession>A0A3G5A5C9</accession>
<name>A0A3G5A5C9_9VIRU</name>
<gene>
    <name evidence="2" type="ORF">Hyperionvirus1_25</name>
</gene>
<protein>
    <submittedName>
        <fullName evidence="2">SET domain protein</fullName>
    </submittedName>
</protein>
<dbReference type="SUPFAM" id="SSF82199">
    <property type="entry name" value="SET domain"/>
    <property type="match status" value="1"/>
</dbReference>
<dbReference type="PROSITE" id="PS50280">
    <property type="entry name" value="SET"/>
    <property type="match status" value="1"/>
</dbReference>
<organism evidence="2">
    <name type="scientific">Hyperionvirus sp</name>
    <dbReference type="NCBI Taxonomy" id="2487770"/>
    <lineage>
        <taxon>Viruses</taxon>
        <taxon>Varidnaviria</taxon>
        <taxon>Bamfordvirae</taxon>
        <taxon>Nucleocytoviricota</taxon>
        <taxon>Megaviricetes</taxon>
        <taxon>Imitervirales</taxon>
        <taxon>Mimiviridae</taxon>
        <taxon>Klosneuvirinae</taxon>
    </lineage>
</organism>
<dbReference type="SMART" id="SM00317">
    <property type="entry name" value="SET"/>
    <property type="match status" value="1"/>
</dbReference>
<dbReference type="InterPro" id="IPR001214">
    <property type="entry name" value="SET_dom"/>
</dbReference>
<dbReference type="EMBL" id="MK072383">
    <property type="protein sequence ID" value="AYV82446.1"/>
    <property type="molecule type" value="Genomic_DNA"/>
</dbReference>
<evidence type="ECO:0000259" key="1">
    <source>
        <dbReference type="PROSITE" id="PS50280"/>
    </source>
</evidence>
<proteinExistence type="predicted"/>
<feature type="domain" description="SET" evidence="1">
    <location>
        <begin position="6"/>
        <end position="138"/>
    </location>
</feature>